<dbReference type="InterPro" id="IPR003593">
    <property type="entry name" value="AAA+_ATPase"/>
</dbReference>
<gene>
    <name evidence="7" type="ORF">JKP88DRAFT_161986</name>
</gene>
<dbReference type="Proteomes" id="UP000664859">
    <property type="component" value="Unassembled WGS sequence"/>
</dbReference>
<dbReference type="AlphaFoldDB" id="A0A835Z438"/>
<accession>A0A835Z438</accession>
<evidence type="ECO:0000256" key="4">
    <source>
        <dbReference type="ARBA" id="ARBA00022840"/>
    </source>
</evidence>
<dbReference type="Gene3D" id="1.10.8.60">
    <property type="match status" value="1"/>
</dbReference>
<keyword evidence="3" id="KW-0496">Mitochondrion</keyword>
<evidence type="ECO:0000313" key="8">
    <source>
        <dbReference type="Proteomes" id="UP000664859"/>
    </source>
</evidence>
<dbReference type="InterPro" id="IPR003959">
    <property type="entry name" value="ATPase_AAA_core"/>
</dbReference>
<protein>
    <submittedName>
        <fullName evidence="7">P-loop containing nucleoside triphosphate hydrolase protein</fullName>
    </submittedName>
</protein>
<evidence type="ECO:0000313" key="7">
    <source>
        <dbReference type="EMBL" id="KAG5186891.1"/>
    </source>
</evidence>
<evidence type="ECO:0000256" key="3">
    <source>
        <dbReference type="ARBA" id="ARBA00022787"/>
    </source>
</evidence>
<comment type="caution">
    <text evidence="7">The sequence shown here is derived from an EMBL/GenBank/DDBJ whole genome shotgun (WGS) entry which is preliminary data.</text>
</comment>
<evidence type="ECO:0000256" key="5">
    <source>
        <dbReference type="ARBA" id="ARBA00023054"/>
    </source>
</evidence>
<dbReference type="FunFam" id="3.40.50.300:FF:001025">
    <property type="entry name" value="ATPase family, AAA domain-containing 2B"/>
    <property type="match status" value="1"/>
</dbReference>
<dbReference type="OrthoDB" id="10254455at2759"/>
<keyword evidence="5" id="KW-0175">Coiled coil</keyword>
<keyword evidence="7" id="KW-0378">Hydrolase</keyword>
<dbReference type="InterPro" id="IPR041569">
    <property type="entry name" value="AAA_lid_3"/>
</dbReference>
<organism evidence="7 8">
    <name type="scientific">Tribonema minus</name>
    <dbReference type="NCBI Taxonomy" id="303371"/>
    <lineage>
        <taxon>Eukaryota</taxon>
        <taxon>Sar</taxon>
        <taxon>Stramenopiles</taxon>
        <taxon>Ochrophyta</taxon>
        <taxon>PX clade</taxon>
        <taxon>Xanthophyceae</taxon>
        <taxon>Tribonematales</taxon>
        <taxon>Tribonemataceae</taxon>
        <taxon>Tribonema</taxon>
    </lineage>
</organism>
<feature type="domain" description="AAA+ ATPase" evidence="6">
    <location>
        <begin position="104"/>
        <end position="242"/>
    </location>
</feature>
<dbReference type="SMART" id="SM00382">
    <property type="entry name" value="AAA"/>
    <property type="match status" value="1"/>
</dbReference>
<dbReference type="GO" id="GO:0005741">
    <property type="term" value="C:mitochondrial outer membrane"/>
    <property type="evidence" value="ECO:0007669"/>
    <property type="project" value="UniProtKB-SubCell"/>
</dbReference>
<keyword evidence="2" id="KW-0547">Nucleotide-binding</keyword>
<keyword evidence="8" id="KW-1185">Reference proteome</keyword>
<dbReference type="PANTHER" id="PTHR45644">
    <property type="entry name" value="AAA ATPASE, PUTATIVE (AFU_ORTHOLOGUE AFUA_2G12920)-RELATED-RELATED"/>
    <property type="match status" value="1"/>
</dbReference>
<reference evidence="7" key="1">
    <citation type="submission" date="2021-02" db="EMBL/GenBank/DDBJ databases">
        <title>First Annotated Genome of the Yellow-green Alga Tribonema minus.</title>
        <authorList>
            <person name="Mahan K.M."/>
        </authorList>
    </citation>
    <scope>NUCLEOTIDE SEQUENCE</scope>
    <source>
        <strain evidence="7">UTEX B ZZ1240</strain>
    </source>
</reference>
<evidence type="ECO:0000259" key="6">
    <source>
        <dbReference type="SMART" id="SM00382"/>
    </source>
</evidence>
<dbReference type="PANTHER" id="PTHR45644:SF56">
    <property type="entry name" value="AAA ATPASE, PUTATIVE (AFU_ORTHOLOGUE AFUA_2G12920)-RELATED"/>
    <property type="match status" value="1"/>
</dbReference>
<dbReference type="Gene3D" id="3.40.50.300">
    <property type="entry name" value="P-loop containing nucleotide triphosphate hydrolases"/>
    <property type="match status" value="1"/>
</dbReference>
<dbReference type="EMBL" id="JAFCMP010000101">
    <property type="protein sequence ID" value="KAG5186891.1"/>
    <property type="molecule type" value="Genomic_DNA"/>
</dbReference>
<dbReference type="GO" id="GO:0016887">
    <property type="term" value="F:ATP hydrolysis activity"/>
    <property type="evidence" value="ECO:0007669"/>
    <property type="project" value="InterPro"/>
</dbReference>
<evidence type="ECO:0000256" key="1">
    <source>
        <dbReference type="ARBA" id="ARBA00004572"/>
    </source>
</evidence>
<keyword evidence="3" id="KW-0472">Membrane</keyword>
<proteinExistence type="predicted"/>
<name>A0A835Z438_9STRA</name>
<keyword evidence="4" id="KW-0067">ATP-binding</keyword>
<dbReference type="InterPro" id="IPR051701">
    <property type="entry name" value="Mito_OM_Translocase_MSP1"/>
</dbReference>
<comment type="subcellular location">
    <subcellularLocation>
        <location evidence="1">Mitochondrion outer membrane</location>
        <topology evidence="1">Single-pass membrane protein</topology>
    </subcellularLocation>
</comment>
<sequence>METNAQGRALLSWRSVEAAFASVCKAHVPRPGQPMARTREEVAALAQADRHESALMANVILPKDIGVTYSMIGGLKEAKELLRQSITYPLKFPHLYSEGIAREAVKGVLLFGPPGTGKTMLAKAVATEGGATFLSVDASVIENKWLGESEKNARAVFTLARRLAPCVIYLDEVDSVLSSRERYDDTTHGTLTSVKTTIMQEWDGLRTTGDRVVVIASTNRPFDLDEAVLRRLPRRIMVDLPDIETREEILRVTMAANRVDPNVDFRAIAETLEGFTGSDIKEVCREAVVRIAHEKAQELETGAALSDMDLTSQLRCVTAEDFQEARKRLTTSVSEKGRELARVWEWNDEYGEIKKKGSETPRHNLAMYL</sequence>
<keyword evidence="3" id="KW-1000">Mitochondrion outer membrane</keyword>
<dbReference type="SUPFAM" id="SSF52540">
    <property type="entry name" value="P-loop containing nucleoside triphosphate hydrolases"/>
    <property type="match status" value="1"/>
</dbReference>
<dbReference type="Pfam" id="PF17862">
    <property type="entry name" value="AAA_lid_3"/>
    <property type="match status" value="1"/>
</dbReference>
<dbReference type="GO" id="GO:0005524">
    <property type="term" value="F:ATP binding"/>
    <property type="evidence" value="ECO:0007669"/>
    <property type="project" value="UniProtKB-KW"/>
</dbReference>
<dbReference type="Pfam" id="PF00004">
    <property type="entry name" value="AAA"/>
    <property type="match status" value="1"/>
</dbReference>
<dbReference type="InterPro" id="IPR027417">
    <property type="entry name" value="P-loop_NTPase"/>
</dbReference>
<evidence type="ECO:0000256" key="2">
    <source>
        <dbReference type="ARBA" id="ARBA00022741"/>
    </source>
</evidence>